<evidence type="ECO:0000256" key="1">
    <source>
        <dbReference type="SAM" id="MobiDB-lite"/>
    </source>
</evidence>
<dbReference type="EMBL" id="BANI01000152">
    <property type="protein sequence ID" value="GAN97413.1"/>
    <property type="molecule type" value="Genomic_DNA"/>
</dbReference>
<dbReference type="AlphaFoldDB" id="A0A0D6Q293"/>
<gene>
    <name evidence="3" type="ORF">Geu3261_0173_002</name>
</gene>
<name>A0A0D6Q293_KOMEU</name>
<dbReference type="Proteomes" id="UP000032675">
    <property type="component" value="Unassembled WGS sequence"/>
</dbReference>
<evidence type="ECO:0000259" key="2">
    <source>
        <dbReference type="Pfam" id="PF05272"/>
    </source>
</evidence>
<dbReference type="PANTHER" id="PTHR34985">
    <property type="entry name" value="SLR0554 PROTEIN"/>
    <property type="match status" value="1"/>
</dbReference>
<proteinExistence type="predicted"/>
<dbReference type="InterPro" id="IPR007936">
    <property type="entry name" value="VapE-like_dom"/>
</dbReference>
<feature type="region of interest" description="Disordered" evidence="1">
    <location>
        <begin position="375"/>
        <end position="400"/>
    </location>
</feature>
<feature type="domain" description="Virulence-associated protein E-like" evidence="2">
    <location>
        <begin position="128"/>
        <end position="317"/>
    </location>
</feature>
<sequence>MVVVTPAGADAPASPAWMDLLARGAGGRIVPSLSNCLVLLRHDARLRGMLAWDEFSCRHIITRAAPPPYDSAQPAPGPYPRPMEDMDAALIQAYLQRAYDLPVSRTVGEQACRTAAMMRRTHPVREWLDGLRWDGTPRLGAWLHHALGCADDAYHAAVGARFLCAAVRRVRSPGCKFDYVPVLEGRQGMGKSRLLATLFGTAWFKDDLPRDLGEKDAAQGLLGVWGVEMAELQALGRSSARDAKAFFSRQHDRYRPTYGAFEVTRPRQCVFAGTTNEEEYLTDPTGNRRYWPVTCAHADVAWVEKWRAQLWAEADHVEATSLMPLWLENGHVGAIARQAQDSRMHEDVWRDPVTAWLRMGGAGAGAHGGCAAPCPRPAARPSGPHGAEARGHHPARPWLDPPQAALRHVRAAMGVGRVGWGWEDATFVKKDGARKRLSVGAGYRAGPVVAFSAMDPSRL</sequence>
<dbReference type="PANTHER" id="PTHR34985:SF1">
    <property type="entry name" value="SLR0554 PROTEIN"/>
    <property type="match status" value="1"/>
</dbReference>
<comment type="caution">
    <text evidence="3">The sequence shown here is derived from an EMBL/GenBank/DDBJ whole genome shotgun (WGS) entry which is preliminary data.</text>
</comment>
<dbReference type="RefSeq" id="WP_239648437.1">
    <property type="nucleotide sequence ID" value="NZ_BANI01000152.1"/>
</dbReference>
<protein>
    <submittedName>
        <fullName evidence="3">DNA primase</fullName>
    </submittedName>
</protein>
<organism evidence="3 4">
    <name type="scientific">Komagataeibacter europaeus NBRC 3261</name>
    <dbReference type="NCBI Taxonomy" id="1234669"/>
    <lineage>
        <taxon>Bacteria</taxon>
        <taxon>Pseudomonadati</taxon>
        <taxon>Pseudomonadota</taxon>
        <taxon>Alphaproteobacteria</taxon>
        <taxon>Acetobacterales</taxon>
        <taxon>Acetobacteraceae</taxon>
        <taxon>Komagataeibacter</taxon>
    </lineage>
</organism>
<evidence type="ECO:0000313" key="3">
    <source>
        <dbReference type="EMBL" id="GAN97413.1"/>
    </source>
</evidence>
<accession>A0A0D6Q293</accession>
<feature type="compositionally biased region" description="Low complexity" evidence="1">
    <location>
        <begin position="375"/>
        <end position="384"/>
    </location>
</feature>
<dbReference type="Pfam" id="PF05272">
    <property type="entry name" value="VapE-like_dom"/>
    <property type="match status" value="1"/>
</dbReference>
<evidence type="ECO:0000313" key="4">
    <source>
        <dbReference type="Proteomes" id="UP000032675"/>
    </source>
</evidence>
<reference evidence="3 4" key="1">
    <citation type="submission" date="2012-11" db="EMBL/GenBank/DDBJ databases">
        <title>Whole genome sequence of Gluconacetobacter europaeus NBRC3261.</title>
        <authorList>
            <person name="Azuma Y."/>
            <person name="Higashiura N."/>
            <person name="Hirakawa H."/>
            <person name="Matsushita K."/>
        </authorList>
    </citation>
    <scope>NUCLEOTIDE SEQUENCE [LARGE SCALE GENOMIC DNA]</scope>
    <source>
        <strain evidence="3 4">NBRC 3261</strain>
    </source>
</reference>